<protein>
    <submittedName>
        <fullName evidence="4">Putative ABC transporter ATP-binding protein YfmM</fullName>
        <ecNumber evidence="4">3.6.3.-</ecNumber>
    </submittedName>
</protein>
<gene>
    <name evidence="4" type="primary">yfmM</name>
    <name evidence="4" type="ORF">CCDG5_1528</name>
</gene>
<evidence type="ECO:0000259" key="3">
    <source>
        <dbReference type="PROSITE" id="PS50893"/>
    </source>
</evidence>
<dbReference type="InterPro" id="IPR003593">
    <property type="entry name" value="AAA+_ATPase"/>
</dbReference>
<evidence type="ECO:0000256" key="1">
    <source>
        <dbReference type="ARBA" id="ARBA00022741"/>
    </source>
</evidence>
<name>A0A078KQC7_9FIRM</name>
<feature type="domain" description="ABC transporter" evidence="3">
    <location>
        <begin position="4"/>
        <end position="260"/>
    </location>
</feature>
<dbReference type="PATRIC" id="fig|29343.3.peg.1611"/>
<dbReference type="Gene3D" id="3.40.50.300">
    <property type="entry name" value="P-loop containing nucleotide triphosphate hydrolases"/>
    <property type="match status" value="2"/>
</dbReference>
<keyword evidence="1" id="KW-0547">Nucleotide-binding</keyword>
<evidence type="ECO:0000313" key="5">
    <source>
        <dbReference type="Proteomes" id="UP000032431"/>
    </source>
</evidence>
<keyword evidence="5" id="KW-1185">Reference proteome</keyword>
<dbReference type="InterPro" id="IPR003439">
    <property type="entry name" value="ABC_transporter-like_ATP-bd"/>
</dbReference>
<keyword evidence="4" id="KW-0378">Hydrolase</keyword>
<dbReference type="KEGG" id="ccel:CCDG5_1528"/>
<dbReference type="PROSITE" id="PS00211">
    <property type="entry name" value="ABC_TRANSPORTER_1"/>
    <property type="match status" value="1"/>
</dbReference>
<dbReference type="EC" id="3.6.3.-" evidence="4"/>
<dbReference type="GO" id="GO:0005524">
    <property type="term" value="F:ATP binding"/>
    <property type="evidence" value="ECO:0007669"/>
    <property type="project" value="UniProtKB-KW"/>
</dbReference>
<reference evidence="5" key="1">
    <citation type="submission" date="2014-07" db="EMBL/GenBank/DDBJ databases">
        <authorList>
            <person name="Wibberg D."/>
        </authorList>
    </citation>
    <scope>NUCLEOTIDE SEQUENCE [LARGE SCALE GENOMIC DNA]</scope>
    <source>
        <strain evidence="5">DG5</strain>
    </source>
</reference>
<dbReference type="CDD" id="cd03221">
    <property type="entry name" value="ABCF_EF-3"/>
    <property type="match status" value="1"/>
</dbReference>
<dbReference type="STRING" id="29343.CCDG5_1528"/>
<dbReference type="EMBL" id="LM995447">
    <property type="protein sequence ID" value="CDZ24638.1"/>
    <property type="molecule type" value="Genomic_DNA"/>
</dbReference>
<dbReference type="PANTHER" id="PTHR42855">
    <property type="entry name" value="ABC TRANSPORTER ATP-BINDING SUBUNIT"/>
    <property type="match status" value="1"/>
</dbReference>
<dbReference type="SMART" id="SM00382">
    <property type="entry name" value="AAA"/>
    <property type="match status" value="1"/>
</dbReference>
<keyword evidence="2 4" id="KW-0067">ATP-binding</keyword>
<dbReference type="InterPro" id="IPR051309">
    <property type="entry name" value="ABCF_ATPase"/>
</dbReference>
<dbReference type="PANTHER" id="PTHR42855:SF2">
    <property type="entry name" value="DRUG RESISTANCE ABC TRANSPORTER,ATP-BINDING PROTEIN"/>
    <property type="match status" value="1"/>
</dbReference>
<organism evidence="4 5">
    <name type="scientific">[Clostridium] cellulosi</name>
    <dbReference type="NCBI Taxonomy" id="29343"/>
    <lineage>
        <taxon>Bacteria</taxon>
        <taxon>Bacillati</taxon>
        <taxon>Bacillota</taxon>
        <taxon>Clostridia</taxon>
        <taxon>Eubacteriales</taxon>
        <taxon>Oscillospiraceae</taxon>
        <taxon>Oscillospiraceae incertae sedis</taxon>
    </lineage>
</organism>
<dbReference type="HOGENOM" id="CLU_000604_36_0_9"/>
<dbReference type="AlphaFoldDB" id="A0A078KQC7"/>
<dbReference type="GO" id="GO:0016887">
    <property type="term" value="F:ATP hydrolysis activity"/>
    <property type="evidence" value="ECO:0007669"/>
    <property type="project" value="InterPro"/>
</dbReference>
<dbReference type="Pfam" id="PF12848">
    <property type="entry name" value="ABC_tran_Xtn"/>
    <property type="match status" value="1"/>
</dbReference>
<dbReference type="Proteomes" id="UP000032431">
    <property type="component" value="Chromosome I"/>
</dbReference>
<dbReference type="Pfam" id="PF00005">
    <property type="entry name" value="ABC_tran"/>
    <property type="match status" value="2"/>
</dbReference>
<accession>A0A078KQC7</accession>
<evidence type="ECO:0000313" key="4">
    <source>
        <dbReference type="EMBL" id="CDZ24638.1"/>
    </source>
</evidence>
<proteinExistence type="predicted"/>
<dbReference type="InterPro" id="IPR017871">
    <property type="entry name" value="ABC_transporter-like_CS"/>
</dbReference>
<dbReference type="SUPFAM" id="SSF52540">
    <property type="entry name" value="P-loop containing nucleoside triphosphate hydrolases"/>
    <property type="match status" value="2"/>
</dbReference>
<dbReference type="FunFam" id="3.40.50.300:FF:000011">
    <property type="entry name" value="Putative ABC transporter ATP-binding component"/>
    <property type="match status" value="1"/>
</dbReference>
<dbReference type="InterPro" id="IPR032781">
    <property type="entry name" value="ABC_tran_Xtn"/>
</dbReference>
<dbReference type="InterPro" id="IPR027417">
    <property type="entry name" value="P-loop_NTPase"/>
</dbReference>
<sequence>MSLVEVTGLTHSFGDKKIFNNTEIKLFRGDKMGLTGRNGVGKSTLINILTGIVIPDEGYIKWNPKVTYGYLDQQAKIDSDITVKEYLKGAFDYLFKTEERLNDVNNRIAKCKDKNELKKLLEISGECQNMLEANNFYAVNSEIEKVAAGLGITAFGLDTPVGRLSGGQRAKVMLAKLLLQNPDVLLLDEPTNFLDREHIEWLAKFLISFKGSFIIVSHDSGFLSRVVNCISDIEFYTISRYNGTYENFMRQKEQKAENYLRNYNYQQKEIAKLQDYINRNIARASTTAMAQSRRKKLEKMEKLEKPVTAVKPSFTFQYKTISRKPLLKVRSLEVGYTEPLLPKITLTLRAGQKLAVTGFNGIGKSTFLKTICGIIPALSGSFRYEPDVVIGYYEQENVWEDPEKTAFSEIKEEYPTMRDREVRASLARCGLRPEQVMQKLKTLSGGEQAKVKLCKIMLKPCNLLILDEPTNHVETVALMSRL</sequence>
<dbReference type="OrthoDB" id="9801441at2"/>
<dbReference type="PROSITE" id="PS50893">
    <property type="entry name" value="ABC_TRANSPORTER_2"/>
    <property type="match status" value="1"/>
</dbReference>
<evidence type="ECO:0000256" key="2">
    <source>
        <dbReference type="ARBA" id="ARBA00022840"/>
    </source>
</evidence>